<dbReference type="OrthoDB" id="5860225at2759"/>
<organism evidence="3">
    <name type="scientific">Strongyloides ratti</name>
    <name type="common">Parasitic roundworm</name>
    <dbReference type="NCBI Taxonomy" id="34506"/>
    <lineage>
        <taxon>Eukaryota</taxon>
        <taxon>Metazoa</taxon>
        <taxon>Ecdysozoa</taxon>
        <taxon>Nematoda</taxon>
        <taxon>Chromadorea</taxon>
        <taxon>Rhabditida</taxon>
        <taxon>Tylenchina</taxon>
        <taxon>Panagrolaimomorpha</taxon>
        <taxon>Strongyloidoidea</taxon>
        <taxon>Strongyloididae</taxon>
        <taxon>Strongyloides</taxon>
    </lineage>
</organism>
<evidence type="ECO:0000313" key="3">
    <source>
        <dbReference type="EMBL" id="CEF64764.1"/>
    </source>
</evidence>
<dbReference type="GeneID" id="36377129"/>
<keyword evidence="1" id="KW-0175">Coiled coil</keyword>
<protein>
    <submittedName>
        <fullName evidence="3 5">Uncharacterized protein</fullName>
    </submittedName>
</protein>
<feature type="compositionally biased region" description="Basic and acidic residues" evidence="2">
    <location>
        <begin position="15"/>
        <end position="31"/>
    </location>
</feature>
<sequence>MASTLMKMFNKSKKNNKENDVSFARNRDSRCSTKSNSGWDNPKYKYGDGGVYTGDADITKASYAYSVPTAPKKTRGPRSCPGAPMYTIDERYSIRESKGRSRQNPYVNESYYEGKKNRNHDRMSQNVVLNTSLMSQSTYKKNHQVLNNRNMNEFINTSEYDSSGPSPLSMCRRANYKTSDIHKNYRYPDERDSLNYTDNDDTDYEDNFDHLLQMKVKEYQDKYYKWRNKAKEMRNRYASELLHYQNQIDKLEDRLDKQQKRMKDVDRRLAFEMAKNRELEKTLKNADEEIKKWKLKVRNHDNMLSDKFSQINHSHTDESSTIPLTGAGEALCVLTDSNADILNNISHKNTINSSLMFNSFIPRSGNEIDDDCYVFKNNRLTDNESTCNLEQTRDCPRSNSVLSHYNHPSPLEPYAIESVCTTIEEEYCSLTGTEVNFDKKTIHFAPLASMEKFDEKLSDCISVTKEEKYENQYDYQNVEKNNLKNFVYKIKPSPLRKSFSDSDIQEITKTNIKGTISPPPSLGEYNENDSEMKPPIPPKPSHLSKYKTKAVNLAEDYTYSSEDEIDSNTALIDKQLRKRGGRVKFVPPRKIVSSKTYSCYRNQERKAMETFEYLHDFSTDVSGLQSSPDYPIHI</sequence>
<reference evidence="5" key="2">
    <citation type="submission" date="2020-12" db="UniProtKB">
        <authorList>
            <consortium name="WormBaseParasite"/>
        </authorList>
    </citation>
    <scope>IDENTIFICATION</scope>
</reference>
<feature type="coiled-coil region" evidence="1">
    <location>
        <begin position="216"/>
        <end position="303"/>
    </location>
</feature>
<dbReference type="Proteomes" id="UP000035682">
    <property type="component" value="Unplaced"/>
</dbReference>
<proteinExistence type="predicted"/>
<evidence type="ECO:0000256" key="1">
    <source>
        <dbReference type="SAM" id="Coils"/>
    </source>
</evidence>
<evidence type="ECO:0000256" key="2">
    <source>
        <dbReference type="SAM" id="MobiDB-lite"/>
    </source>
</evidence>
<dbReference type="OMA" id="HMRRYLE"/>
<dbReference type="EMBL" id="LN609528">
    <property type="protein sequence ID" value="CEF64764.1"/>
    <property type="molecule type" value="Genomic_DNA"/>
</dbReference>
<name>A0A090MX39_STRRB</name>
<evidence type="ECO:0000313" key="4">
    <source>
        <dbReference type="Proteomes" id="UP000035682"/>
    </source>
</evidence>
<accession>A0A090MX39</accession>
<dbReference type="WormBase" id="SRAE_1000301700">
    <property type="protein sequence ID" value="SRP00854"/>
    <property type="gene ID" value="WBGene00259634"/>
</dbReference>
<feature type="region of interest" description="Disordered" evidence="2">
    <location>
        <begin position="9"/>
        <end position="44"/>
    </location>
</feature>
<evidence type="ECO:0000313" key="5">
    <source>
        <dbReference type="WBParaSite" id="SRAE_1000301700.1"/>
    </source>
</evidence>
<dbReference type="WBParaSite" id="SRAE_1000301700.1">
    <property type="protein sequence ID" value="SRAE_1000301700.1"/>
    <property type="gene ID" value="WBGene00259634"/>
</dbReference>
<reference evidence="3 4" key="1">
    <citation type="submission" date="2014-09" db="EMBL/GenBank/DDBJ databases">
        <authorList>
            <person name="Martin A.A."/>
        </authorList>
    </citation>
    <scope>NUCLEOTIDE SEQUENCE</scope>
    <source>
        <strain evidence="4">ED321</strain>
        <strain evidence="3">ED321 Heterogonic</strain>
    </source>
</reference>
<dbReference type="RefSeq" id="XP_024503965.1">
    <property type="nucleotide sequence ID" value="XM_024650160.1"/>
</dbReference>
<dbReference type="AlphaFoldDB" id="A0A090MX39"/>
<dbReference type="CTD" id="36377129"/>
<feature type="region of interest" description="Disordered" evidence="2">
    <location>
        <begin position="512"/>
        <end position="541"/>
    </location>
</feature>
<evidence type="ECO:0000313" key="6">
    <source>
        <dbReference type="WormBase" id="SRAE_1000301700"/>
    </source>
</evidence>
<gene>
    <name evidence="3 5 6" type="ORF">SRAE_1000301700</name>
</gene>
<keyword evidence="4" id="KW-1185">Reference proteome</keyword>